<comment type="caution">
    <text evidence="4">The sequence shown here is derived from an EMBL/GenBank/DDBJ whole genome shotgun (WGS) entry which is preliminary data.</text>
</comment>
<dbReference type="Gene3D" id="2.60.120.260">
    <property type="entry name" value="Galactose-binding domain-like"/>
    <property type="match status" value="1"/>
</dbReference>
<dbReference type="InterPro" id="IPR002884">
    <property type="entry name" value="P_dom"/>
</dbReference>
<name>A0A3A4AQ56_9ACTN</name>
<keyword evidence="1" id="KW-0645">Protease</keyword>
<dbReference type="PROSITE" id="PS51829">
    <property type="entry name" value="P_HOMO_B"/>
    <property type="match status" value="1"/>
</dbReference>
<evidence type="ECO:0000313" key="4">
    <source>
        <dbReference type="EMBL" id="RJL30545.1"/>
    </source>
</evidence>
<dbReference type="Proteomes" id="UP000265768">
    <property type="component" value="Unassembled WGS sequence"/>
</dbReference>
<dbReference type="InterPro" id="IPR011055">
    <property type="entry name" value="Dup_hybrid_motif"/>
</dbReference>
<dbReference type="SUPFAM" id="SSF49785">
    <property type="entry name" value="Galactose-binding domain-like"/>
    <property type="match status" value="1"/>
</dbReference>
<sequence length="191" mass="20296">MGAYLGMTSTRIPCGGSAGSNHVHFGLKQGGSFVPLQDKVIGGWTYYEGSSAYGGGARRGGTSVGVRGLLRNYGPEDGRYFENTTNHTIPDQGQVESPITVSGVPGNAPSRLSVYVDVHHTWIGDVTLDLVAPDGTAYRMKGPDPDDDGDILHETYTVDASAEVANGVWRLRAADVSVNDSGYIDAWNLTF</sequence>
<dbReference type="Gene3D" id="2.70.70.10">
    <property type="entry name" value="Glucose Permease (Domain IIA)"/>
    <property type="match status" value="1"/>
</dbReference>
<reference evidence="4 5" key="1">
    <citation type="submission" date="2018-09" db="EMBL/GenBank/DDBJ databases">
        <title>YIM 75507 draft genome.</title>
        <authorList>
            <person name="Tang S."/>
            <person name="Feng Y."/>
        </authorList>
    </citation>
    <scope>NUCLEOTIDE SEQUENCE [LARGE SCALE GENOMIC DNA]</scope>
    <source>
        <strain evidence="4 5">YIM 75507</strain>
    </source>
</reference>
<dbReference type="EMBL" id="QZEY01000009">
    <property type="protein sequence ID" value="RJL30545.1"/>
    <property type="molecule type" value="Genomic_DNA"/>
</dbReference>
<evidence type="ECO:0000256" key="2">
    <source>
        <dbReference type="ARBA" id="ARBA00022801"/>
    </source>
</evidence>
<protein>
    <recommendedName>
        <fullName evidence="3">P/Homo B domain-containing protein</fullName>
    </recommendedName>
</protein>
<dbReference type="GO" id="GO:0006508">
    <property type="term" value="P:proteolysis"/>
    <property type="evidence" value="ECO:0007669"/>
    <property type="project" value="UniProtKB-KW"/>
</dbReference>
<accession>A0A3A4AQ56</accession>
<evidence type="ECO:0000256" key="1">
    <source>
        <dbReference type="ARBA" id="ARBA00022670"/>
    </source>
</evidence>
<keyword evidence="2" id="KW-0378">Hydrolase</keyword>
<keyword evidence="5" id="KW-1185">Reference proteome</keyword>
<organism evidence="4 5">
    <name type="scientific">Bailinhaonella thermotolerans</name>
    <dbReference type="NCBI Taxonomy" id="1070861"/>
    <lineage>
        <taxon>Bacteria</taxon>
        <taxon>Bacillati</taxon>
        <taxon>Actinomycetota</taxon>
        <taxon>Actinomycetes</taxon>
        <taxon>Streptosporangiales</taxon>
        <taxon>Streptosporangiaceae</taxon>
        <taxon>Bailinhaonella</taxon>
    </lineage>
</organism>
<dbReference type="GO" id="GO:0004252">
    <property type="term" value="F:serine-type endopeptidase activity"/>
    <property type="evidence" value="ECO:0007669"/>
    <property type="project" value="InterPro"/>
</dbReference>
<evidence type="ECO:0000259" key="3">
    <source>
        <dbReference type="PROSITE" id="PS51829"/>
    </source>
</evidence>
<gene>
    <name evidence="4" type="ORF">D5H75_22620</name>
</gene>
<proteinExistence type="predicted"/>
<dbReference type="OrthoDB" id="6188067at2"/>
<evidence type="ECO:0000313" key="5">
    <source>
        <dbReference type="Proteomes" id="UP000265768"/>
    </source>
</evidence>
<dbReference type="InterPro" id="IPR008979">
    <property type="entry name" value="Galactose-bd-like_sf"/>
</dbReference>
<dbReference type="Pfam" id="PF01483">
    <property type="entry name" value="P_proprotein"/>
    <property type="match status" value="1"/>
</dbReference>
<feature type="domain" description="P/Homo B" evidence="3">
    <location>
        <begin position="73"/>
        <end position="191"/>
    </location>
</feature>
<dbReference type="AlphaFoldDB" id="A0A3A4AQ56"/>